<reference evidence="3" key="1">
    <citation type="journal article" date="2013" name="Nature">
        <title>Draft genome of the wheat A-genome progenitor Triticum urartu.</title>
        <authorList>
            <person name="Ling H.Q."/>
            <person name="Zhao S."/>
            <person name="Liu D."/>
            <person name="Wang J."/>
            <person name="Sun H."/>
            <person name="Zhang C."/>
            <person name="Fan H."/>
            <person name="Li D."/>
            <person name="Dong L."/>
            <person name="Tao Y."/>
            <person name="Gao C."/>
            <person name="Wu H."/>
            <person name="Li Y."/>
            <person name="Cui Y."/>
            <person name="Guo X."/>
            <person name="Zheng S."/>
            <person name="Wang B."/>
            <person name="Yu K."/>
            <person name="Liang Q."/>
            <person name="Yang W."/>
            <person name="Lou X."/>
            <person name="Chen J."/>
            <person name="Feng M."/>
            <person name="Jian J."/>
            <person name="Zhang X."/>
            <person name="Luo G."/>
            <person name="Jiang Y."/>
            <person name="Liu J."/>
            <person name="Wang Z."/>
            <person name="Sha Y."/>
            <person name="Zhang B."/>
            <person name="Wu H."/>
            <person name="Tang D."/>
            <person name="Shen Q."/>
            <person name="Xue P."/>
            <person name="Zou S."/>
            <person name="Wang X."/>
            <person name="Liu X."/>
            <person name="Wang F."/>
            <person name="Yang Y."/>
            <person name="An X."/>
            <person name="Dong Z."/>
            <person name="Zhang K."/>
            <person name="Zhang X."/>
            <person name="Luo M.C."/>
            <person name="Dvorak J."/>
            <person name="Tong Y."/>
            <person name="Wang J."/>
            <person name="Yang H."/>
            <person name="Li Z."/>
            <person name="Wang D."/>
            <person name="Zhang A."/>
            <person name="Wang J."/>
        </authorList>
    </citation>
    <scope>NUCLEOTIDE SEQUENCE</scope>
    <source>
        <strain evidence="3">cv. G1812</strain>
    </source>
</reference>
<feature type="compositionally biased region" description="Basic and acidic residues" evidence="1">
    <location>
        <begin position="1"/>
        <end position="28"/>
    </location>
</feature>
<sequence length="170" mass="18598">MTGLHDKRATSESRRSKRPERSRPEAKVAEPPARRAKRAEGHVPLRKRESARVGRPPHPLDSEDVTAEPRPARRDERSSSPLCGDGGTEEITMAPPPPSARTPLTRLAPPTCSATAESRMPATPSPPPLRASTKGKLSWISHAYPRGNLSELNFGMPQHVRARVWNATTA</sequence>
<evidence type="ECO:0000313" key="2">
    <source>
        <dbReference type="EnsemblPlants" id="TuG1812G0600004066.01.T01"/>
    </source>
</evidence>
<name>A0A8R7QUJ3_TRIUA</name>
<reference evidence="2" key="2">
    <citation type="submission" date="2018-03" db="EMBL/GenBank/DDBJ databases">
        <title>The Triticum urartu genome reveals the dynamic nature of wheat genome evolution.</title>
        <authorList>
            <person name="Ling H."/>
            <person name="Ma B."/>
            <person name="Shi X."/>
            <person name="Liu H."/>
            <person name="Dong L."/>
            <person name="Sun H."/>
            <person name="Cao Y."/>
            <person name="Gao Q."/>
            <person name="Zheng S."/>
            <person name="Li Y."/>
            <person name="Yu Y."/>
            <person name="Du H."/>
            <person name="Qi M."/>
            <person name="Li Y."/>
            <person name="Yu H."/>
            <person name="Cui Y."/>
            <person name="Wang N."/>
            <person name="Chen C."/>
            <person name="Wu H."/>
            <person name="Zhao Y."/>
            <person name="Zhang J."/>
            <person name="Li Y."/>
            <person name="Zhou W."/>
            <person name="Zhang B."/>
            <person name="Hu W."/>
            <person name="Eijk M."/>
            <person name="Tang J."/>
            <person name="Witsenboer H."/>
            <person name="Zhao S."/>
            <person name="Li Z."/>
            <person name="Zhang A."/>
            <person name="Wang D."/>
            <person name="Liang C."/>
        </authorList>
    </citation>
    <scope>NUCLEOTIDE SEQUENCE [LARGE SCALE GENOMIC DNA]</scope>
    <source>
        <strain evidence="2">cv. G1812</strain>
    </source>
</reference>
<organism evidence="2 3">
    <name type="scientific">Triticum urartu</name>
    <name type="common">Red wild einkorn</name>
    <name type="synonym">Crithodium urartu</name>
    <dbReference type="NCBI Taxonomy" id="4572"/>
    <lineage>
        <taxon>Eukaryota</taxon>
        <taxon>Viridiplantae</taxon>
        <taxon>Streptophyta</taxon>
        <taxon>Embryophyta</taxon>
        <taxon>Tracheophyta</taxon>
        <taxon>Spermatophyta</taxon>
        <taxon>Magnoliopsida</taxon>
        <taxon>Liliopsida</taxon>
        <taxon>Poales</taxon>
        <taxon>Poaceae</taxon>
        <taxon>BOP clade</taxon>
        <taxon>Pooideae</taxon>
        <taxon>Triticodae</taxon>
        <taxon>Triticeae</taxon>
        <taxon>Triticinae</taxon>
        <taxon>Triticum</taxon>
    </lineage>
</organism>
<keyword evidence="3" id="KW-1185">Reference proteome</keyword>
<dbReference type="EnsemblPlants" id="TuG1812G0600004066.01.T01">
    <property type="protein sequence ID" value="TuG1812G0600004066.01.T01"/>
    <property type="gene ID" value="TuG1812G0600004066.01"/>
</dbReference>
<feature type="compositionally biased region" description="Basic and acidic residues" evidence="1">
    <location>
        <begin position="38"/>
        <end position="52"/>
    </location>
</feature>
<dbReference type="Proteomes" id="UP000015106">
    <property type="component" value="Chromosome 6"/>
</dbReference>
<protein>
    <submittedName>
        <fullName evidence="2">Uncharacterized protein</fullName>
    </submittedName>
</protein>
<dbReference type="AlphaFoldDB" id="A0A8R7QUJ3"/>
<dbReference type="Gramene" id="TuG1812G0600004066.01.T01">
    <property type="protein sequence ID" value="TuG1812G0600004066.01.T01"/>
    <property type="gene ID" value="TuG1812G0600004066.01"/>
</dbReference>
<evidence type="ECO:0000256" key="1">
    <source>
        <dbReference type="SAM" id="MobiDB-lite"/>
    </source>
</evidence>
<accession>A0A8R7QUJ3</accession>
<proteinExistence type="predicted"/>
<feature type="region of interest" description="Disordered" evidence="1">
    <location>
        <begin position="1"/>
        <end position="134"/>
    </location>
</feature>
<reference evidence="2" key="3">
    <citation type="submission" date="2022-06" db="UniProtKB">
        <authorList>
            <consortium name="EnsemblPlants"/>
        </authorList>
    </citation>
    <scope>IDENTIFICATION</scope>
</reference>
<evidence type="ECO:0000313" key="3">
    <source>
        <dbReference type="Proteomes" id="UP000015106"/>
    </source>
</evidence>